<accession>A0ABP4K2I2</accession>
<keyword evidence="3" id="KW-1185">Reference proteome</keyword>
<name>A0ABP4K2I2_9MICO</name>
<feature type="region of interest" description="Disordered" evidence="1">
    <location>
        <begin position="1"/>
        <end position="41"/>
    </location>
</feature>
<sequence>MAESPSDFGAGGLLKGSAARREPFSSAPWERQRHHTGGGVRCRHCRDAHCTADAFCPGDEQLVHRITPAPTSSFTLGAHDWSYWRRVAPEQLRFLAAAL</sequence>
<dbReference type="Proteomes" id="UP001501742">
    <property type="component" value="Unassembled WGS sequence"/>
</dbReference>
<feature type="compositionally biased region" description="Basic residues" evidence="1">
    <location>
        <begin position="32"/>
        <end position="41"/>
    </location>
</feature>
<proteinExistence type="predicted"/>
<evidence type="ECO:0000313" key="2">
    <source>
        <dbReference type="EMBL" id="GAA1493073.1"/>
    </source>
</evidence>
<reference evidence="3" key="1">
    <citation type="journal article" date="2019" name="Int. J. Syst. Evol. Microbiol.">
        <title>The Global Catalogue of Microorganisms (GCM) 10K type strain sequencing project: providing services to taxonomists for standard genome sequencing and annotation.</title>
        <authorList>
            <consortium name="The Broad Institute Genomics Platform"/>
            <consortium name="The Broad Institute Genome Sequencing Center for Infectious Disease"/>
            <person name="Wu L."/>
            <person name="Ma J."/>
        </authorList>
    </citation>
    <scope>NUCLEOTIDE SEQUENCE [LARGE SCALE GENOMIC DNA]</scope>
    <source>
        <strain evidence="3">JCM 12140</strain>
    </source>
</reference>
<protein>
    <submittedName>
        <fullName evidence="2">Uncharacterized protein</fullName>
    </submittedName>
</protein>
<evidence type="ECO:0000313" key="3">
    <source>
        <dbReference type="Proteomes" id="UP001501742"/>
    </source>
</evidence>
<comment type="caution">
    <text evidence="2">The sequence shown here is derived from an EMBL/GenBank/DDBJ whole genome shotgun (WGS) entry which is preliminary data.</text>
</comment>
<dbReference type="EMBL" id="BAAAJX010000005">
    <property type="protein sequence ID" value="GAA1493073.1"/>
    <property type="molecule type" value="Genomic_DNA"/>
</dbReference>
<evidence type="ECO:0000256" key="1">
    <source>
        <dbReference type="SAM" id="MobiDB-lite"/>
    </source>
</evidence>
<organism evidence="2 3">
    <name type="scientific">Curtobacterium herbarum</name>
    <dbReference type="NCBI Taxonomy" id="150122"/>
    <lineage>
        <taxon>Bacteria</taxon>
        <taxon>Bacillati</taxon>
        <taxon>Actinomycetota</taxon>
        <taxon>Actinomycetes</taxon>
        <taxon>Micrococcales</taxon>
        <taxon>Microbacteriaceae</taxon>
        <taxon>Curtobacterium</taxon>
    </lineage>
</organism>
<gene>
    <name evidence="2" type="ORF">GCM10009627_14190</name>
</gene>